<proteinExistence type="predicted"/>
<dbReference type="OrthoDB" id="5771763at2"/>
<keyword evidence="2" id="KW-1185">Reference proteome</keyword>
<protein>
    <recommendedName>
        <fullName evidence="3">DUF5666 domain-containing protein</fullName>
    </recommendedName>
</protein>
<dbReference type="AlphaFoldDB" id="D5C0H4"/>
<name>D5C0H4_NITHN</name>
<evidence type="ECO:0008006" key="3">
    <source>
        <dbReference type="Google" id="ProtNLM"/>
    </source>
</evidence>
<evidence type="ECO:0000313" key="1">
    <source>
        <dbReference type="EMBL" id="ADE14500.1"/>
    </source>
</evidence>
<dbReference type="STRING" id="472759.Nhal_1349"/>
<dbReference type="EMBL" id="CP001798">
    <property type="protein sequence ID" value="ADE14500.1"/>
    <property type="molecule type" value="Genomic_DNA"/>
</dbReference>
<gene>
    <name evidence="1" type="ordered locus">Nhal_1349</name>
</gene>
<accession>D5C0H4</accession>
<dbReference type="KEGG" id="nhl:Nhal_1349"/>
<evidence type="ECO:0000313" key="2">
    <source>
        <dbReference type="Proteomes" id="UP000001844"/>
    </source>
</evidence>
<dbReference type="Proteomes" id="UP000001844">
    <property type="component" value="Chromosome"/>
</dbReference>
<dbReference type="HOGENOM" id="CLU_1957268_0_0_6"/>
<dbReference type="RefSeq" id="WP_013032391.1">
    <property type="nucleotide sequence ID" value="NC_013960.1"/>
</dbReference>
<reference evidence="2" key="1">
    <citation type="submission" date="2010-04" db="EMBL/GenBank/DDBJ databases">
        <title>Complete genome sequence of Nitrosococcus halophilus Nc4, a salt-adapted, aerobic obligate ammonia-oxidizing sulfur purple bacterium.</title>
        <authorList>
            <consortium name="US DOE Joint Genome Institute"/>
            <person name="Campbell M.A."/>
            <person name="Malfatti S.A."/>
            <person name="Chain P.S.G."/>
            <person name="Heidelberg J.F."/>
            <person name="Ward B.B."/>
            <person name="Klotz M.G."/>
        </authorList>
    </citation>
    <scope>NUCLEOTIDE SEQUENCE [LARGE SCALE GENOMIC DNA]</scope>
    <source>
        <strain evidence="2">Nc4</strain>
    </source>
</reference>
<organism evidence="1 2">
    <name type="scientific">Nitrosococcus halophilus (strain Nc4)</name>
    <dbReference type="NCBI Taxonomy" id="472759"/>
    <lineage>
        <taxon>Bacteria</taxon>
        <taxon>Pseudomonadati</taxon>
        <taxon>Pseudomonadota</taxon>
        <taxon>Gammaproteobacteria</taxon>
        <taxon>Chromatiales</taxon>
        <taxon>Chromatiaceae</taxon>
        <taxon>Nitrosococcus</taxon>
    </lineage>
</organism>
<sequence length="128" mass="14455">MLNKPSCFGIAIFLIFSIPLVHGDSHERYEKFIPLGYSPGLSEKYTTIGSIVATDEDEKTVTVSTDSESHIYRVNENTKIWLDRSQIKARNLDGSFTDLKEGLNVEIRTDPAEDKAVAKWIKVQITNH</sequence>